<feature type="domain" description="Core-binding (CB)" evidence="7">
    <location>
        <begin position="112"/>
        <end position="192"/>
    </location>
</feature>
<dbReference type="RefSeq" id="WP_147021698.1">
    <property type="nucleotide sequence ID" value="NZ_BJYU01000011.1"/>
</dbReference>
<dbReference type="Gene3D" id="1.10.443.10">
    <property type="entry name" value="Intergrase catalytic core"/>
    <property type="match status" value="1"/>
</dbReference>
<evidence type="ECO:0000259" key="7">
    <source>
        <dbReference type="PROSITE" id="PS51900"/>
    </source>
</evidence>
<name>A0A512BNL1_9HYPH</name>
<dbReference type="GO" id="GO:0003677">
    <property type="term" value="F:DNA binding"/>
    <property type="evidence" value="ECO:0007669"/>
    <property type="project" value="UniProtKB-UniRule"/>
</dbReference>
<dbReference type="PANTHER" id="PTHR30629">
    <property type="entry name" value="PROPHAGE INTEGRASE"/>
    <property type="match status" value="1"/>
</dbReference>
<comment type="caution">
    <text evidence="8">The sequence shown here is derived from an EMBL/GenBank/DDBJ whole genome shotgun (WGS) entry which is preliminary data.</text>
</comment>
<dbReference type="PANTHER" id="PTHR30629:SF2">
    <property type="entry name" value="PROPHAGE INTEGRASE INTS-RELATED"/>
    <property type="match status" value="1"/>
</dbReference>
<dbReference type="Gene3D" id="3.30.160.390">
    <property type="entry name" value="Integrase, DNA-binding domain"/>
    <property type="match status" value="1"/>
</dbReference>
<evidence type="ECO:0000256" key="1">
    <source>
        <dbReference type="ARBA" id="ARBA00008857"/>
    </source>
</evidence>
<dbReference type="PROSITE" id="PS51898">
    <property type="entry name" value="TYR_RECOMBINASE"/>
    <property type="match status" value="1"/>
</dbReference>
<dbReference type="PROSITE" id="PS51900">
    <property type="entry name" value="CB"/>
    <property type="match status" value="1"/>
</dbReference>
<dbReference type="GO" id="GO:0006310">
    <property type="term" value="P:DNA recombination"/>
    <property type="evidence" value="ECO:0007669"/>
    <property type="project" value="UniProtKB-KW"/>
</dbReference>
<dbReference type="InterPro" id="IPR011010">
    <property type="entry name" value="DNA_brk_join_enz"/>
</dbReference>
<gene>
    <name evidence="8" type="primary">int</name>
    <name evidence="8" type="ORF">MAE02_12360</name>
</gene>
<dbReference type="AlphaFoldDB" id="A0A512BNL1"/>
<dbReference type="InterPro" id="IPR025166">
    <property type="entry name" value="Integrase_DNA_bind_dom"/>
</dbReference>
<reference evidence="8 9" key="1">
    <citation type="submission" date="2019-07" db="EMBL/GenBank/DDBJ databases">
        <title>Whole genome shotgun sequence of Microvirga aerophila NBRC 106136.</title>
        <authorList>
            <person name="Hosoyama A."/>
            <person name="Uohara A."/>
            <person name="Ohji S."/>
            <person name="Ichikawa N."/>
        </authorList>
    </citation>
    <scope>NUCLEOTIDE SEQUENCE [LARGE SCALE GENOMIC DNA]</scope>
    <source>
        <strain evidence="8 9">NBRC 106136</strain>
    </source>
</reference>
<evidence type="ECO:0000259" key="6">
    <source>
        <dbReference type="PROSITE" id="PS51898"/>
    </source>
</evidence>
<comment type="similarity">
    <text evidence="1">Belongs to the 'phage' integrase family.</text>
</comment>
<dbReference type="Pfam" id="PF13356">
    <property type="entry name" value="Arm-DNA-bind_3"/>
    <property type="match status" value="1"/>
</dbReference>
<dbReference type="SUPFAM" id="SSF56349">
    <property type="entry name" value="DNA breaking-rejoining enzymes"/>
    <property type="match status" value="1"/>
</dbReference>
<evidence type="ECO:0000313" key="9">
    <source>
        <dbReference type="Proteomes" id="UP000321085"/>
    </source>
</evidence>
<evidence type="ECO:0000256" key="4">
    <source>
        <dbReference type="ARBA" id="ARBA00023172"/>
    </source>
</evidence>
<protein>
    <submittedName>
        <fullName evidence="8">Integrase</fullName>
    </submittedName>
</protein>
<dbReference type="InterPro" id="IPR053876">
    <property type="entry name" value="Phage_int_M"/>
</dbReference>
<dbReference type="InterPro" id="IPR013762">
    <property type="entry name" value="Integrase-like_cat_sf"/>
</dbReference>
<dbReference type="Gene3D" id="1.10.150.130">
    <property type="match status" value="1"/>
</dbReference>
<keyword evidence="3 5" id="KW-0238">DNA-binding</keyword>
<dbReference type="EMBL" id="BJYU01000011">
    <property type="protein sequence ID" value="GEO13540.1"/>
    <property type="molecule type" value="Genomic_DNA"/>
</dbReference>
<accession>A0A512BNL1</accession>
<organism evidence="8 9">
    <name type="scientific">Microvirga aerophila</name>
    <dbReference type="NCBI Taxonomy" id="670291"/>
    <lineage>
        <taxon>Bacteria</taxon>
        <taxon>Pseudomonadati</taxon>
        <taxon>Pseudomonadota</taxon>
        <taxon>Alphaproteobacteria</taxon>
        <taxon>Hyphomicrobiales</taxon>
        <taxon>Methylobacteriaceae</taxon>
        <taxon>Microvirga</taxon>
    </lineage>
</organism>
<dbReference type="CDD" id="cd00801">
    <property type="entry name" value="INT_P4_C"/>
    <property type="match status" value="1"/>
</dbReference>
<dbReference type="InterPro" id="IPR044068">
    <property type="entry name" value="CB"/>
</dbReference>
<feature type="domain" description="Tyr recombinase" evidence="6">
    <location>
        <begin position="213"/>
        <end position="408"/>
    </location>
</feature>
<evidence type="ECO:0000256" key="3">
    <source>
        <dbReference type="ARBA" id="ARBA00023125"/>
    </source>
</evidence>
<dbReference type="InterPro" id="IPR010998">
    <property type="entry name" value="Integrase_recombinase_N"/>
</dbReference>
<dbReference type="Pfam" id="PF22022">
    <property type="entry name" value="Phage_int_M"/>
    <property type="match status" value="1"/>
</dbReference>
<evidence type="ECO:0000313" key="8">
    <source>
        <dbReference type="EMBL" id="GEO13540.1"/>
    </source>
</evidence>
<evidence type="ECO:0000256" key="5">
    <source>
        <dbReference type="PROSITE-ProRule" id="PRU01248"/>
    </source>
</evidence>
<keyword evidence="2" id="KW-0229">DNA integration</keyword>
<proteinExistence type="inferred from homology"/>
<keyword evidence="9" id="KW-1185">Reference proteome</keyword>
<dbReference type="Proteomes" id="UP000321085">
    <property type="component" value="Unassembled WGS sequence"/>
</dbReference>
<evidence type="ECO:0000256" key="2">
    <source>
        <dbReference type="ARBA" id="ARBA00022908"/>
    </source>
</evidence>
<dbReference type="InterPro" id="IPR038488">
    <property type="entry name" value="Integrase_DNA-bd_sf"/>
</dbReference>
<dbReference type="InterPro" id="IPR002104">
    <property type="entry name" value="Integrase_catalytic"/>
</dbReference>
<keyword evidence="4" id="KW-0233">DNA recombination</keyword>
<dbReference type="InterPro" id="IPR050808">
    <property type="entry name" value="Phage_Integrase"/>
</dbReference>
<dbReference type="GO" id="GO:0015074">
    <property type="term" value="P:DNA integration"/>
    <property type="evidence" value="ECO:0007669"/>
    <property type="project" value="UniProtKB-KW"/>
</dbReference>
<dbReference type="Pfam" id="PF00589">
    <property type="entry name" value="Phage_integrase"/>
    <property type="match status" value="1"/>
</dbReference>
<sequence length="435" mass="48331">MARSLAKVSIVQKSLTDVLVRGLAPPPSGRLEITDARCPGLAIRVTSGGAKSWSFRFRDPQTAAVSRVTIGSYPDVSLSEARERAGTLRKAVAAGQNPNEMKRRAREEATTKTFEALAERYLREYAHRFKRSATADERNLRLHILPRWGKRRYDEIQRRDVIELCEDMVAGGRATQANRVQALISGIYSFALDADLVLANPCHRLKKRGVENIGRRVLSDGELRVFWPAIVLPPVSRRVGLALRLVLLTGARAGEAAGAARAEFEHLDDPSRAAWIIPAERCKNGRAHYVPLPGLAVEVVREALALVAPDKLFLFPSPSVEAAPITAHALAVAMARFSRELKGDGEVVRSWKASPPSPHDLRRSFTTRLSALGVPREDRDALLNHTPRDVGGRHYDLYDRSREKRMALERWAAALQDLVLDRPSANVVSLRERRL</sequence>